<evidence type="ECO:0000313" key="3">
    <source>
        <dbReference type="Proteomes" id="UP000290253"/>
    </source>
</evidence>
<accession>A0A4Q1SJ13</accession>
<organism evidence="2 3">
    <name type="scientific">Silvibacterium dinghuense</name>
    <dbReference type="NCBI Taxonomy" id="1560006"/>
    <lineage>
        <taxon>Bacteria</taxon>
        <taxon>Pseudomonadati</taxon>
        <taxon>Acidobacteriota</taxon>
        <taxon>Terriglobia</taxon>
        <taxon>Terriglobales</taxon>
        <taxon>Acidobacteriaceae</taxon>
        <taxon>Silvibacterium</taxon>
    </lineage>
</organism>
<evidence type="ECO:0000256" key="1">
    <source>
        <dbReference type="SAM" id="Phobius"/>
    </source>
</evidence>
<feature type="transmembrane region" description="Helical" evidence="1">
    <location>
        <begin position="102"/>
        <end position="119"/>
    </location>
</feature>
<gene>
    <name evidence="2" type="ORF">ESZ00_05785</name>
</gene>
<evidence type="ECO:0000313" key="2">
    <source>
        <dbReference type="EMBL" id="RXS97407.1"/>
    </source>
</evidence>
<name>A0A4Q1SJ13_9BACT</name>
<keyword evidence="1" id="KW-1133">Transmembrane helix</keyword>
<keyword evidence="1" id="KW-0812">Transmembrane</keyword>
<sequence length="139" mass="15425">MQKSTCSSPFTTDHLGMWTSWLCVAHCLLTPVLLSMSAVLAHFLPSEEHVHRTLAVFIAFVGALALVRGFRRHRRRRVIALMASGLAIIFFTAFYGEHLPSHAVEVSVTFCGSLLMISAHRINHTFCKRCDCAPAKTNA</sequence>
<reference evidence="2 3" key="1">
    <citation type="journal article" date="2016" name="Int. J. Syst. Evol. Microbiol.">
        <title>Acidipila dinghuensis sp. nov., an acidobacterium isolated from forest soil.</title>
        <authorList>
            <person name="Jiang Y.W."/>
            <person name="Wang J."/>
            <person name="Chen M.H."/>
            <person name="Lv Y.Y."/>
            <person name="Qiu L.H."/>
        </authorList>
    </citation>
    <scope>NUCLEOTIDE SEQUENCE [LARGE SCALE GENOMIC DNA]</scope>
    <source>
        <strain evidence="2 3">DHOF10</strain>
    </source>
</reference>
<feature type="transmembrane region" description="Helical" evidence="1">
    <location>
        <begin position="79"/>
        <end position="96"/>
    </location>
</feature>
<dbReference type="RefSeq" id="WP_129207186.1">
    <property type="nucleotide sequence ID" value="NZ_BMGU01000001.1"/>
</dbReference>
<keyword evidence="1" id="KW-0472">Membrane</keyword>
<dbReference type="OrthoDB" id="5513249at2"/>
<feature type="transmembrane region" description="Helical" evidence="1">
    <location>
        <begin position="21"/>
        <end position="44"/>
    </location>
</feature>
<dbReference type="GO" id="GO:0015097">
    <property type="term" value="F:mercury ion transmembrane transporter activity"/>
    <property type="evidence" value="ECO:0007669"/>
    <property type="project" value="InterPro"/>
</dbReference>
<keyword evidence="3" id="KW-1185">Reference proteome</keyword>
<proteinExistence type="predicted"/>
<protein>
    <submittedName>
        <fullName evidence="2">MerC domain-containing protein</fullName>
    </submittedName>
</protein>
<dbReference type="Proteomes" id="UP000290253">
    <property type="component" value="Unassembled WGS sequence"/>
</dbReference>
<dbReference type="GO" id="GO:0016020">
    <property type="term" value="C:membrane"/>
    <property type="evidence" value="ECO:0007669"/>
    <property type="project" value="InterPro"/>
</dbReference>
<dbReference type="InterPro" id="IPR004891">
    <property type="entry name" value="Mercury-R_MerC"/>
</dbReference>
<dbReference type="Pfam" id="PF03203">
    <property type="entry name" value="MerC"/>
    <property type="match status" value="1"/>
</dbReference>
<dbReference type="AlphaFoldDB" id="A0A4Q1SJ13"/>
<dbReference type="EMBL" id="SDMK01000001">
    <property type="protein sequence ID" value="RXS97407.1"/>
    <property type="molecule type" value="Genomic_DNA"/>
</dbReference>
<feature type="transmembrane region" description="Helical" evidence="1">
    <location>
        <begin position="50"/>
        <end position="67"/>
    </location>
</feature>
<comment type="caution">
    <text evidence="2">The sequence shown here is derived from an EMBL/GenBank/DDBJ whole genome shotgun (WGS) entry which is preliminary data.</text>
</comment>